<protein>
    <recommendedName>
        <fullName evidence="2">N-acetyltransferase domain-containing protein</fullName>
    </recommendedName>
</protein>
<dbReference type="AlphaFoldDB" id="A0A382ILY8"/>
<dbReference type="SUPFAM" id="SSF55729">
    <property type="entry name" value="Acyl-CoA N-acyltransferases (Nat)"/>
    <property type="match status" value="1"/>
</dbReference>
<accession>A0A382ILY8</accession>
<dbReference type="PANTHER" id="PTHR41368">
    <property type="entry name" value="PROTEIN YGHO"/>
    <property type="match status" value="1"/>
</dbReference>
<sequence>MGFSVKKVKTPADKNQFIRLPWKIYSNFPSWVPPLISEREKFLNPRINPFLKESEVDFFLVVSGDQEPVGRIAFVINHAHNETYSERVGFFGMLETINDREVSDLLFNTVETWCRKNKLNKLLGPVSLSTNHECGLLVDGFDTPPVIGIPYNPAYYVDLIENWGLSKIKDLVSLRLDLIQIPEYLESGVTRLRKRKRFSIRPIRLNEFNKELEKMWEVYNSSWSANWGFVPMS</sequence>
<dbReference type="EMBL" id="UINC01068056">
    <property type="protein sequence ID" value="SVC00335.1"/>
    <property type="molecule type" value="Genomic_DNA"/>
</dbReference>
<name>A0A382ILY8_9ZZZZ</name>
<gene>
    <name evidence="1" type="ORF">METZ01_LOCUS253189</name>
</gene>
<dbReference type="PANTHER" id="PTHR41368:SF1">
    <property type="entry name" value="PROTEIN YGHO"/>
    <property type="match status" value="1"/>
</dbReference>
<evidence type="ECO:0008006" key="2">
    <source>
        <dbReference type="Google" id="ProtNLM"/>
    </source>
</evidence>
<dbReference type="InterPro" id="IPR039968">
    <property type="entry name" value="BcerS-like"/>
</dbReference>
<evidence type="ECO:0000313" key="1">
    <source>
        <dbReference type="EMBL" id="SVC00335.1"/>
    </source>
</evidence>
<reference evidence="1" key="1">
    <citation type="submission" date="2018-05" db="EMBL/GenBank/DDBJ databases">
        <authorList>
            <person name="Lanie J.A."/>
            <person name="Ng W.-L."/>
            <person name="Kazmierczak K.M."/>
            <person name="Andrzejewski T.M."/>
            <person name="Davidsen T.M."/>
            <person name="Wayne K.J."/>
            <person name="Tettelin H."/>
            <person name="Glass J.I."/>
            <person name="Rusch D."/>
            <person name="Podicherti R."/>
            <person name="Tsui H.-C.T."/>
            <person name="Winkler M.E."/>
        </authorList>
    </citation>
    <scope>NUCLEOTIDE SEQUENCE</scope>
</reference>
<feature type="non-terminal residue" evidence="1">
    <location>
        <position position="233"/>
    </location>
</feature>
<proteinExistence type="predicted"/>
<dbReference type="InterPro" id="IPR016181">
    <property type="entry name" value="Acyl_CoA_acyltransferase"/>
</dbReference>
<organism evidence="1">
    <name type="scientific">marine metagenome</name>
    <dbReference type="NCBI Taxonomy" id="408172"/>
    <lineage>
        <taxon>unclassified sequences</taxon>
        <taxon>metagenomes</taxon>
        <taxon>ecological metagenomes</taxon>
    </lineage>
</organism>